<evidence type="ECO:0000259" key="1">
    <source>
        <dbReference type="Pfam" id="PF08867"/>
    </source>
</evidence>
<evidence type="ECO:0000313" key="3">
    <source>
        <dbReference type="Proteomes" id="UP001210678"/>
    </source>
</evidence>
<feature type="domain" description="FRG" evidence="1">
    <location>
        <begin position="9"/>
        <end position="46"/>
    </location>
</feature>
<dbReference type="Pfam" id="PF08867">
    <property type="entry name" value="FRG"/>
    <property type="match status" value="1"/>
</dbReference>
<protein>
    <submittedName>
        <fullName evidence="2">FRG domain-containing protein</fullName>
    </submittedName>
</protein>
<reference evidence="2 3" key="1">
    <citation type="submission" date="2023-01" db="EMBL/GenBank/DDBJ databases">
        <title>Vibrio sp. KJ40-1 sp.nov, isolated from marine algae.</title>
        <authorList>
            <person name="Butt M."/>
            <person name="Kim J.M.J."/>
            <person name="Jeon C.O.C."/>
        </authorList>
    </citation>
    <scope>NUCLEOTIDE SEQUENCE [LARGE SCALE GENOMIC DNA]</scope>
    <source>
        <strain evidence="2 3">KJ40-1</strain>
    </source>
</reference>
<name>A0ABT4YRR7_9VIBR</name>
<dbReference type="InterPro" id="IPR014966">
    <property type="entry name" value="FRG-dom"/>
</dbReference>
<accession>A0ABT4YRR7</accession>
<dbReference type="EMBL" id="JAQLOI010000001">
    <property type="protein sequence ID" value="MDB1124253.1"/>
    <property type="molecule type" value="Genomic_DNA"/>
</dbReference>
<evidence type="ECO:0000313" key="2">
    <source>
        <dbReference type="EMBL" id="MDB1124253.1"/>
    </source>
</evidence>
<organism evidence="2 3">
    <name type="scientific">Vibrio algarum</name>
    <dbReference type="NCBI Taxonomy" id="3020714"/>
    <lineage>
        <taxon>Bacteria</taxon>
        <taxon>Pseudomonadati</taxon>
        <taxon>Pseudomonadota</taxon>
        <taxon>Gammaproteobacteria</taxon>
        <taxon>Vibrionales</taxon>
        <taxon>Vibrionaceae</taxon>
        <taxon>Vibrio</taxon>
    </lineage>
</organism>
<sequence length="171" mass="19550">MGKRFNLNNAPEMTEFLYVAQHHGFQTPFLDWTESPYVASYFAFHQLGNDANSGFVRIFCFDKGAWFQNHHATLQSYDSPYPSIHPLIVTSPSNERALPQQSLVTFSNIYNIEEHIRFYGTQDERSYLTVIDIAKAERNSVMKDLEIMGITAASLFPGLDGICQAHKEKCF</sequence>
<comment type="caution">
    <text evidence="2">The sequence shown here is derived from an EMBL/GenBank/DDBJ whole genome shotgun (WGS) entry which is preliminary data.</text>
</comment>
<gene>
    <name evidence="2" type="ORF">PGX00_11550</name>
</gene>
<keyword evidence="3" id="KW-1185">Reference proteome</keyword>
<proteinExistence type="predicted"/>
<dbReference type="Proteomes" id="UP001210678">
    <property type="component" value="Unassembled WGS sequence"/>
</dbReference>